<name>A0A0G4IC09_9ALVE</name>
<dbReference type="AlphaFoldDB" id="A0A0G4IC09"/>
<feature type="region of interest" description="Disordered" evidence="1">
    <location>
        <begin position="731"/>
        <end position="760"/>
    </location>
</feature>
<organism evidence="2">
    <name type="scientific">Chromera velia CCMP2878</name>
    <dbReference type="NCBI Taxonomy" id="1169474"/>
    <lineage>
        <taxon>Eukaryota</taxon>
        <taxon>Sar</taxon>
        <taxon>Alveolata</taxon>
        <taxon>Colpodellida</taxon>
        <taxon>Chromeraceae</taxon>
        <taxon>Chromera</taxon>
    </lineage>
</organism>
<protein>
    <submittedName>
        <fullName evidence="2">Uncharacterized protein</fullName>
    </submittedName>
</protein>
<accession>A0A0G4IC09</accession>
<feature type="compositionally biased region" description="Basic and acidic residues" evidence="1">
    <location>
        <begin position="137"/>
        <end position="147"/>
    </location>
</feature>
<dbReference type="VEuPathDB" id="CryptoDB:Cvel_13009"/>
<feature type="region of interest" description="Disordered" evidence="1">
    <location>
        <begin position="137"/>
        <end position="174"/>
    </location>
</feature>
<reference evidence="2" key="1">
    <citation type="submission" date="2014-11" db="EMBL/GenBank/DDBJ databases">
        <authorList>
            <person name="Otto D Thomas"/>
            <person name="Naeem Raeece"/>
        </authorList>
    </citation>
    <scope>NUCLEOTIDE SEQUENCE</scope>
</reference>
<dbReference type="EMBL" id="CDMZ01005813">
    <property type="protein sequence ID" value="CEM54744.1"/>
    <property type="molecule type" value="Genomic_DNA"/>
</dbReference>
<evidence type="ECO:0000256" key="1">
    <source>
        <dbReference type="SAM" id="MobiDB-lite"/>
    </source>
</evidence>
<sequence>MEAQSEAAHHLLTFSTDLVEDTLCNFLGEQSGIFVQLCCKTFRLWMNRNFTKGKCVTSVKEVFFRRDEPETAVSSLLFSLYLPCPPPSDRVYFHAAEAGLLSVLDLLSKSKDKLPTYRLPSDEDWLRLSRERERGARRLTGEVEQRARGGGGNGDGDAFGVSADGKREGGGQTNPCTVELVRRRNNLLSLWTGAASGGHCGVLEAFPVSAPQDGGLDVLTDLAMSAVMGGRVEFLRLLRDRHEVVLQLDFGSAFPHDWQVARAVSRETWRACRDEGLVLCEDFEKGLISALLGELRGPSLVEFLEEHLGDCRSPLAPERARLLLCFPLASEDLEVASAIWEWLKQRMGDPSEEGEEVGEETFSFFRSVVAASHPSEWDAEFSPVVAAAWHGCRKSIEWLCARRPRFEWHPNLPEQVVLSGHFMTFRDCTHLGPFLKSKGGAVVRAACMSGNFSVFEALMEQEPRMRFRAFCFIWAARAKQWELVRSLRGLQREKPNKVAPCDEIIPELLRLAARQNIPAVLRWLCGEFVTHTDLTTDLLPDAAMPLLWGEEGGIEIRGEGGGDRRVSAESGASPGPYMGTPFFLSNAGSPAASPPSMALTHAPPFGDLPYFPLARTARRSSLEIVRALHPDTDPTVEECEAAATGENWDALLFLLEVGGTSLKRRFVERRVLERGGGLLPHSLQCRHMLQEGMDSSGPLEGGGFIRWFLELLEKADEFVRLGAVLMDQLEDLSRNPPSPSPSSPPSSRSPNPPREREAAFSEEAEALLGALPLCLSPSFSPSSASSSAAAAASASKTASARDFAEGLVNHSSVKSEEKDNVRVEECMDKMQEDGFRDCPFLQERVGDVRLRLESLLTRWGSIHIE</sequence>
<evidence type="ECO:0000313" key="2">
    <source>
        <dbReference type="EMBL" id="CEM54744.1"/>
    </source>
</evidence>
<feature type="compositionally biased region" description="Gly residues" evidence="1">
    <location>
        <begin position="148"/>
        <end position="157"/>
    </location>
</feature>
<gene>
    <name evidence="2" type="ORF">Cvel_13009</name>
</gene>
<proteinExistence type="predicted"/>